<dbReference type="Gene3D" id="2.130.10.10">
    <property type="entry name" value="YVTN repeat-like/Quinoprotein amine dehydrogenase"/>
    <property type="match status" value="1"/>
</dbReference>
<gene>
    <name evidence="3" type="ORF">MU0053_003304</name>
</gene>
<proteinExistence type="predicted"/>
<dbReference type="InterPro" id="IPR011047">
    <property type="entry name" value="Quinoprotein_ADH-like_sf"/>
</dbReference>
<feature type="chain" id="PRO_5046923521" evidence="1">
    <location>
        <begin position="21"/>
        <end position="429"/>
    </location>
</feature>
<evidence type="ECO:0000259" key="2">
    <source>
        <dbReference type="Pfam" id="PF13360"/>
    </source>
</evidence>
<dbReference type="PANTHER" id="PTHR34512">
    <property type="entry name" value="CELL SURFACE PROTEIN"/>
    <property type="match status" value="1"/>
</dbReference>
<name>A0ABM9LY94_9MYCO</name>
<dbReference type="EMBL" id="OY726397">
    <property type="protein sequence ID" value="CAJ1506821.1"/>
    <property type="molecule type" value="Genomic_DNA"/>
</dbReference>
<organism evidence="3 4">
    <name type="scientific">[Mycobacterium] burgundiense</name>
    <dbReference type="NCBI Taxonomy" id="3064286"/>
    <lineage>
        <taxon>Bacteria</taxon>
        <taxon>Bacillati</taxon>
        <taxon>Actinomycetota</taxon>
        <taxon>Actinomycetes</taxon>
        <taxon>Mycobacteriales</taxon>
        <taxon>Mycobacteriaceae</taxon>
        <taxon>Mycolicibacterium</taxon>
    </lineage>
</organism>
<protein>
    <submittedName>
        <fullName evidence="3">PQQ-binding-like beta-propeller repeat protein</fullName>
    </submittedName>
</protein>
<feature type="signal peptide" evidence="1">
    <location>
        <begin position="1"/>
        <end position="20"/>
    </location>
</feature>
<dbReference type="InterPro" id="IPR015943">
    <property type="entry name" value="WD40/YVTN_repeat-like_dom_sf"/>
</dbReference>
<accession>A0ABM9LY94</accession>
<feature type="domain" description="Pyrrolo-quinoline quinone repeat" evidence="2">
    <location>
        <begin position="261"/>
        <end position="401"/>
    </location>
</feature>
<reference evidence="3 4" key="1">
    <citation type="submission" date="2023-08" db="EMBL/GenBank/DDBJ databases">
        <authorList>
            <person name="Folkvardsen B D."/>
            <person name="Norman A."/>
        </authorList>
    </citation>
    <scope>NUCLEOTIDE SEQUENCE [LARGE SCALE GENOMIC DNA]</scope>
    <source>
        <strain evidence="3 4">Mu0053</strain>
    </source>
</reference>
<dbReference type="PANTHER" id="PTHR34512:SF30">
    <property type="entry name" value="OUTER MEMBRANE PROTEIN ASSEMBLY FACTOR BAMB"/>
    <property type="match status" value="1"/>
</dbReference>
<dbReference type="InterPro" id="IPR002372">
    <property type="entry name" value="PQQ_rpt_dom"/>
</dbReference>
<dbReference type="PROSITE" id="PS51257">
    <property type="entry name" value="PROKAR_LIPOPROTEIN"/>
    <property type="match status" value="1"/>
</dbReference>
<evidence type="ECO:0000313" key="4">
    <source>
        <dbReference type="Proteomes" id="UP001190465"/>
    </source>
</evidence>
<keyword evidence="4" id="KW-1185">Reference proteome</keyword>
<dbReference type="SUPFAM" id="SSF50998">
    <property type="entry name" value="Quinoprotein alcohol dehydrogenase-like"/>
    <property type="match status" value="1"/>
</dbReference>
<dbReference type="Proteomes" id="UP001190465">
    <property type="component" value="Chromosome"/>
</dbReference>
<evidence type="ECO:0000313" key="3">
    <source>
        <dbReference type="EMBL" id="CAJ1506821.1"/>
    </source>
</evidence>
<evidence type="ECO:0000256" key="1">
    <source>
        <dbReference type="SAM" id="SignalP"/>
    </source>
</evidence>
<dbReference type="RefSeq" id="WP_308478701.1">
    <property type="nucleotide sequence ID" value="NZ_OY726397.1"/>
</dbReference>
<keyword evidence="1" id="KW-0732">Signal</keyword>
<dbReference type="Pfam" id="PF13360">
    <property type="entry name" value="PQQ_2"/>
    <property type="match status" value="1"/>
</dbReference>
<sequence>MHRRLVALASATLVTGLVLAGCADTDSWVEAAPAVGWAAPYADAANSSYTDTAGARELELDWTRSVKGELGAAVALGAEGYLAANAQTAAGCSLMAWENDNDGRQRWCTRLAQGGGFAGPLFDGFDNLYVGQPGAILSFPPTQWIRWRQQVIGMPLTPRLLGNGQLLVVTHLGQVLIFDAHRGNVVGNPIDLVEGVDPTDPQRGLDDCAPARPRCPVAAAPAFSPVSNTVVVSLWQPGRPAATLVGLRYRPGQNPLLTQEWSSDVVRDGVVAAPVFSADGSTVYVNGRDERLWALNAADGEAKWSVPLDYLAQTPPTVAPDGTIVAGGGPGATLTGIKDSGAAAEVRWRRGDVETLSSASQAGAEVAYTVARSGAHGMALVAFDPRDGETVNSYPLPQATGFPVGVSVGADRRVVAATSDGQVYSYAAV</sequence>